<proteinExistence type="predicted"/>
<dbReference type="AlphaFoldDB" id="A0AAW7X648"/>
<dbReference type="Proteomes" id="UP001169760">
    <property type="component" value="Unassembled WGS sequence"/>
</dbReference>
<evidence type="ECO:0000313" key="1">
    <source>
        <dbReference type="EMBL" id="MDO6421977.1"/>
    </source>
</evidence>
<name>A0AAW7X648_9GAMM</name>
<gene>
    <name evidence="1" type="ORF">Q4521_05790</name>
</gene>
<organism evidence="1 2">
    <name type="scientific">Saccharophagus degradans</name>
    <dbReference type="NCBI Taxonomy" id="86304"/>
    <lineage>
        <taxon>Bacteria</taxon>
        <taxon>Pseudomonadati</taxon>
        <taxon>Pseudomonadota</taxon>
        <taxon>Gammaproteobacteria</taxon>
        <taxon>Cellvibrionales</taxon>
        <taxon>Cellvibrionaceae</taxon>
        <taxon>Saccharophagus</taxon>
    </lineage>
</organism>
<protein>
    <submittedName>
        <fullName evidence="1">Uncharacterized protein</fullName>
    </submittedName>
</protein>
<reference evidence="1" key="1">
    <citation type="submission" date="2023-07" db="EMBL/GenBank/DDBJ databases">
        <title>Genome content predicts the carbon catabolic preferences of heterotrophic bacteria.</title>
        <authorList>
            <person name="Gralka M."/>
        </authorList>
    </citation>
    <scope>NUCLEOTIDE SEQUENCE</scope>
    <source>
        <strain evidence="1">I3M17_2</strain>
    </source>
</reference>
<evidence type="ECO:0000313" key="2">
    <source>
        <dbReference type="Proteomes" id="UP001169760"/>
    </source>
</evidence>
<accession>A0AAW7X648</accession>
<dbReference type="RefSeq" id="WP_303491730.1">
    <property type="nucleotide sequence ID" value="NZ_JAUOPB010000003.1"/>
</dbReference>
<sequence>MRQPNLVFLALSPDALARLLDTKQLDIEEFRCLDGYTKAQVKGIFLRRLRKHIHRSNEQL</sequence>
<dbReference type="EMBL" id="JAUOPB010000003">
    <property type="protein sequence ID" value="MDO6421977.1"/>
    <property type="molecule type" value="Genomic_DNA"/>
</dbReference>
<comment type="caution">
    <text evidence="1">The sequence shown here is derived from an EMBL/GenBank/DDBJ whole genome shotgun (WGS) entry which is preliminary data.</text>
</comment>